<dbReference type="OrthoDB" id="5380854at2759"/>
<keyword evidence="4" id="KW-0539">Nucleus</keyword>
<dbReference type="SUPFAM" id="SSF57701">
    <property type="entry name" value="Zn2/Cys6 DNA-binding domain"/>
    <property type="match status" value="1"/>
</dbReference>
<dbReference type="InterPro" id="IPR053175">
    <property type="entry name" value="DHMBA_Reg_Transcription_Factor"/>
</dbReference>
<dbReference type="Gene3D" id="4.10.240.10">
    <property type="entry name" value="Zn(2)-C6 fungal-type DNA-binding domain"/>
    <property type="match status" value="1"/>
</dbReference>
<dbReference type="AlphaFoldDB" id="A0A9W4IJ97"/>
<dbReference type="GO" id="GO:0000981">
    <property type="term" value="F:DNA-binding transcription factor activity, RNA polymerase II-specific"/>
    <property type="evidence" value="ECO:0007669"/>
    <property type="project" value="InterPro"/>
</dbReference>
<evidence type="ECO:0000256" key="3">
    <source>
        <dbReference type="ARBA" id="ARBA00023163"/>
    </source>
</evidence>
<keyword evidence="2" id="KW-0238">DNA-binding</keyword>
<name>A0A9W4IJ97_9EURO</name>
<keyword evidence="3" id="KW-0804">Transcription</keyword>
<dbReference type="EMBL" id="CAJVPA010000066">
    <property type="protein sequence ID" value="CAG8293576.1"/>
    <property type="molecule type" value="Genomic_DNA"/>
</dbReference>
<dbReference type="Pfam" id="PF00172">
    <property type="entry name" value="Zn_clus"/>
    <property type="match status" value="1"/>
</dbReference>
<evidence type="ECO:0000313" key="7">
    <source>
        <dbReference type="EMBL" id="CAG8293576.1"/>
    </source>
</evidence>
<organism evidence="7 8">
    <name type="scientific">Penicillium salamii</name>
    <dbReference type="NCBI Taxonomy" id="1612424"/>
    <lineage>
        <taxon>Eukaryota</taxon>
        <taxon>Fungi</taxon>
        <taxon>Dikarya</taxon>
        <taxon>Ascomycota</taxon>
        <taxon>Pezizomycotina</taxon>
        <taxon>Eurotiomycetes</taxon>
        <taxon>Eurotiomycetidae</taxon>
        <taxon>Eurotiales</taxon>
        <taxon>Aspergillaceae</taxon>
        <taxon>Penicillium</taxon>
    </lineage>
</organism>
<gene>
    <name evidence="7" type="ORF">PSALAMII_LOCUS1739</name>
</gene>
<dbReference type="GO" id="GO:0008270">
    <property type="term" value="F:zinc ion binding"/>
    <property type="evidence" value="ECO:0007669"/>
    <property type="project" value="InterPro"/>
</dbReference>
<feature type="compositionally biased region" description="Low complexity" evidence="5">
    <location>
        <begin position="93"/>
        <end position="104"/>
    </location>
</feature>
<proteinExistence type="predicted"/>
<dbReference type="InterPro" id="IPR001138">
    <property type="entry name" value="Zn2Cys6_DnaBD"/>
</dbReference>
<keyword evidence="1" id="KW-0805">Transcription regulation</keyword>
<accession>A0A9W4IJ97</accession>
<dbReference type="Proteomes" id="UP001152646">
    <property type="component" value="Unassembled WGS sequence"/>
</dbReference>
<dbReference type="GO" id="GO:0003677">
    <property type="term" value="F:DNA binding"/>
    <property type="evidence" value="ECO:0007669"/>
    <property type="project" value="UniProtKB-KW"/>
</dbReference>
<evidence type="ECO:0000313" key="8">
    <source>
        <dbReference type="Proteomes" id="UP001152646"/>
    </source>
</evidence>
<dbReference type="InterPro" id="IPR036864">
    <property type="entry name" value="Zn2-C6_fun-type_DNA-bd_sf"/>
</dbReference>
<dbReference type="Pfam" id="PF11951">
    <property type="entry name" value="Fungal_trans_2"/>
    <property type="match status" value="1"/>
</dbReference>
<feature type="compositionally biased region" description="Basic and acidic residues" evidence="5">
    <location>
        <begin position="58"/>
        <end position="71"/>
    </location>
</feature>
<dbReference type="InterPro" id="IPR021858">
    <property type="entry name" value="Fun_TF"/>
</dbReference>
<dbReference type="CDD" id="cd00067">
    <property type="entry name" value="GAL4"/>
    <property type="match status" value="1"/>
</dbReference>
<dbReference type="PROSITE" id="PS00463">
    <property type="entry name" value="ZN2_CY6_FUNGAL_1"/>
    <property type="match status" value="1"/>
</dbReference>
<feature type="region of interest" description="Disordered" evidence="5">
    <location>
        <begin position="50"/>
        <end position="117"/>
    </location>
</feature>
<evidence type="ECO:0000256" key="4">
    <source>
        <dbReference type="ARBA" id="ARBA00023242"/>
    </source>
</evidence>
<dbReference type="PANTHER" id="PTHR38791">
    <property type="entry name" value="ZN(II)2CYS6 TRANSCRIPTION FACTOR (EUROFUNG)-RELATED-RELATED"/>
    <property type="match status" value="1"/>
</dbReference>
<evidence type="ECO:0000256" key="2">
    <source>
        <dbReference type="ARBA" id="ARBA00023125"/>
    </source>
</evidence>
<dbReference type="PROSITE" id="PS50048">
    <property type="entry name" value="ZN2_CY6_FUNGAL_2"/>
    <property type="match status" value="1"/>
</dbReference>
<protein>
    <recommendedName>
        <fullName evidence="6">Zn(2)-C6 fungal-type domain-containing protein</fullName>
    </recommendedName>
</protein>
<evidence type="ECO:0000259" key="6">
    <source>
        <dbReference type="PROSITE" id="PS50048"/>
    </source>
</evidence>
<evidence type="ECO:0000256" key="1">
    <source>
        <dbReference type="ARBA" id="ARBA00023015"/>
    </source>
</evidence>
<sequence length="628" mass="69905">MTQGCYTCRRRRIICDNGQPTCRKCRDAGKECLGYQKPLVWVKGGVASRGKMMGRSFDGPEKSPSKPKRQEPAPIDDSGPTGSGFGVFSITESQSPSDADSHSSGTQPSPETDGWAFETDNTIVGTEVEQMGFNFHQEHDTAVMHVPRGAPPAEYTPTPWGLVDPLLKDLSQFSRYYVHHYNQYMVNDFALYSQSKNPFRDLTALVNHSPVLAHSITALGALHYSLLSESDSSLLPWSSGNLATADSNLSVEEIEDIVAPASSRKPLSQAYRHFLEFKQRALHQLSLDLQNPATQKDGRTLAAIVLLAFLDIIESGSGAWSYHIEGAKKLLKDRPESGLGQGILEDLDAFALDGCLIMEIMGSTLARPGALSKPFYSSSMGPSILKRLEENSWVGCPAYLLEVIFFIHSLWYPESEIATKTQSPSLPTSIQPGQPLTLEAFASLLQGIRNFDPIFWSQNMQDVFFIPDLSYRLALATSYQDAVYLYTSRVLSRSREGFSPPWTDVGMPTDHRLITTNLITQICLVPASDPHFKCLIWPTFIAGAECLPSQRALILEKLGSLYEALTSANVRNAAWVLRLMWQKQDLKRRERHGGHDFGDTVGGDLDNDDLMFDWIDELDHSRLDWLFI</sequence>
<comment type="caution">
    <text evidence="7">The sequence shown here is derived from an EMBL/GenBank/DDBJ whole genome shotgun (WGS) entry which is preliminary data.</text>
</comment>
<dbReference type="SMART" id="SM00066">
    <property type="entry name" value="GAL4"/>
    <property type="match status" value="1"/>
</dbReference>
<evidence type="ECO:0000256" key="5">
    <source>
        <dbReference type="SAM" id="MobiDB-lite"/>
    </source>
</evidence>
<reference evidence="7" key="1">
    <citation type="submission" date="2021-07" db="EMBL/GenBank/DDBJ databases">
        <authorList>
            <person name="Branca A.L. A."/>
        </authorList>
    </citation>
    <scope>NUCLEOTIDE SEQUENCE</scope>
</reference>
<dbReference type="PANTHER" id="PTHR38791:SF11">
    <property type="entry name" value="ZN(II)2CYS6 TRANSCRIPTION FACTOR (EUROFUNG)"/>
    <property type="match status" value="1"/>
</dbReference>
<feature type="domain" description="Zn(2)-C6 fungal-type" evidence="6">
    <location>
        <begin position="4"/>
        <end position="32"/>
    </location>
</feature>